<evidence type="ECO:0000313" key="1">
    <source>
        <dbReference type="EMBL" id="EPQ21011.1"/>
    </source>
</evidence>
<gene>
    <name evidence="1" type="ORF">J108_23665</name>
</gene>
<comment type="caution">
    <text evidence="1">The sequence shown here is derived from an EMBL/GenBank/DDBJ whole genome shotgun (WGS) entry which is preliminary data.</text>
</comment>
<dbReference type="EMBL" id="ATFQ01000040">
    <property type="protein sequence ID" value="EPQ21011.1"/>
    <property type="molecule type" value="Genomic_DNA"/>
</dbReference>
<proteinExistence type="predicted"/>
<name>A0A829HN94_9MYCO</name>
<dbReference type="RefSeq" id="WP_020724502.1">
    <property type="nucleotide sequence ID" value="NZ_ATFQ01000040.1"/>
</dbReference>
<dbReference type="Proteomes" id="UP000014969">
    <property type="component" value="Unassembled WGS sequence"/>
</dbReference>
<organism evidence="1 2">
    <name type="scientific">Mycobacteroides abscessus subsp. bolletii CRM-0020</name>
    <dbReference type="NCBI Taxonomy" id="1306401"/>
    <lineage>
        <taxon>Bacteria</taxon>
        <taxon>Bacillati</taxon>
        <taxon>Actinomycetota</taxon>
        <taxon>Actinomycetes</taxon>
        <taxon>Mycobacteriales</taxon>
        <taxon>Mycobacteriaceae</taxon>
        <taxon>Mycobacteroides</taxon>
        <taxon>Mycobacteroides abscessus</taxon>
    </lineage>
</organism>
<dbReference type="AlphaFoldDB" id="A0A829HN94"/>
<sequence length="124" mass="13189">MGRGTCPGVDAGASCFTLDDVAVRDLTSLRLYANTMRQLTHTALLGTAELARFLTAYRPGDVPVVVLADEFEPDAAELRAGVDYGGLYIVNLIAAEAAWALGTLCMGRTAHEPAVTAMWESERG</sequence>
<evidence type="ECO:0000313" key="2">
    <source>
        <dbReference type="Proteomes" id="UP000014969"/>
    </source>
</evidence>
<accession>A0A829HN94</accession>
<protein>
    <submittedName>
        <fullName evidence="1">Uncharacterized protein</fullName>
    </submittedName>
</protein>
<reference evidence="1 2" key="1">
    <citation type="journal article" date="2013" name="Genome Announc.">
        <title>Genome Sequence of an Epidemic Isolate of Mycobacterium abscessus subsp. bolletii from Rio de Janeiro, Brazil.</title>
        <authorList>
            <person name="Davidson R.M."/>
            <person name="Reynolds P.R."/>
            <person name="Farias-Hesson E."/>
            <person name="Duarte R.S."/>
            <person name="Jackson M."/>
            <person name="Strong M."/>
        </authorList>
    </citation>
    <scope>NUCLEOTIDE SEQUENCE [LARGE SCALE GENOMIC DNA]</scope>
    <source>
        <strain evidence="1 2">CRM-0020</strain>
    </source>
</reference>